<protein>
    <recommendedName>
        <fullName evidence="3">Molecular chaperone DnaK</fullName>
    </recommendedName>
</protein>
<comment type="caution">
    <text evidence="1">The sequence shown here is derived from an EMBL/GenBank/DDBJ whole genome shotgun (WGS) entry which is preliminary data.</text>
</comment>
<evidence type="ECO:0008006" key="3">
    <source>
        <dbReference type="Google" id="ProtNLM"/>
    </source>
</evidence>
<dbReference type="Gene3D" id="3.30.420.40">
    <property type="match status" value="2"/>
</dbReference>
<sequence>MTTPVLNKLKAKYRNQQLVSFAHQLAASPFWWVVSAANSAAKLMLYDTTTRLLWDANPKTDKQYLFTDGNKIVSTFSLADLKNWRLPTPAELWGIGGSSGFPLHEGDYRRILGQHPWLCSTICIDMDNNRSSFSATGYIFCHNDIAIQKSAQQFLHFCLTKQWNLLSCTDTKAKPLLQSLYASPKLSALYPPIDYIRARLPHLEDTQFTDPAKGLWEFWGMDAATLADQGSRARNPALDIRDWNVAIDFGTSSTVVAYSENGQSKLLRIGVDDFWKQQKPEHYENPTVLEFVDFTAFIEAWQAEAYQPLVSWDDVRCSHEALHNLRNHETDPAVVASILCKIKQWALREGKDARTRITDRQHGLEHELTPLKLLQPVKGEALSVDSDYPFDPVELYAWYLGMTINWRGRGIFLRYYMTFPVDYPVDIKQKILASFRRGLQRSLPATLVGQEAFLSFKVEERASEPAAYAAVALPELNIEPTTNGTPYAVFDFGGGTADFDFGYYRLPTAEEEDEGTEIVMEHFGSSGDKYLGGENLLENMAYRVFLHNIEVCRKKKVAFTRPLDADDFAGSEMFLEKTQAALTNSLMLISRLRPLWETGKNANASGIEKIQLINRDGQKSNCEFAIPEQVLFDYLEERIEQGVVNFFIALKKAFADKIPSEIHILLAGNASRSPMVQALFGLMPEGQQTYTDYLALHDNILSMLENLFDFSPTLIVHPPLPIDDKNVYRPTGKTGVALGLLQLCPGSAVEVINRTMENSLGEAPFAFYVGRIRSQRFQPALKQGAEYQQWHEIGPYREGVFNLVYSQSPKANTGEMREGEAGLIYKRLDLFGANGKLFARIIAPDTIQLCTATSAEAIHNGSLENLRELKLV</sequence>
<accession>A0A2S5CIU8</accession>
<organism evidence="1 2">
    <name type="scientific">Methylovulum psychrotolerans</name>
    <dbReference type="NCBI Taxonomy" id="1704499"/>
    <lineage>
        <taxon>Bacteria</taxon>
        <taxon>Pseudomonadati</taxon>
        <taxon>Pseudomonadota</taxon>
        <taxon>Gammaproteobacteria</taxon>
        <taxon>Methylococcales</taxon>
        <taxon>Methylococcaceae</taxon>
        <taxon>Methylovulum</taxon>
    </lineage>
</organism>
<dbReference type="SUPFAM" id="SSF53067">
    <property type="entry name" value="Actin-like ATPase domain"/>
    <property type="match status" value="1"/>
</dbReference>
<evidence type="ECO:0000313" key="2">
    <source>
        <dbReference type="Proteomes" id="UP000237423"/>
    </source>
</evidence>
<dbReference type="InterPro" id="IPR043129">
    <property type="entry name" value="ATPase_NBD"/>
</dbReference>
<dbReference type="AlphaFoldDB" id="A0A2S5CIU8"/>
<dbReference type="Gene3D" id="3.90.640.10">
    <property type="entry name" value="Actin, Chain A, domain 4"/>
    <property type="match status" value="1"/>
</dbReference>
<evidence type="ECO:0000313" key="1">
    <source>
        <dbReference type="EMBL" id="POZ50733.1"/>
    </source>
</evidence>
<name>A0A2S5CIU8_9GAMM</name>
<dbReference type="RefSeq" id="WP_146054659.1">
    <property type="nucleotide sequence ID" value="NZ_PGFZ01000009.1"/>
</dbReference>
<reference evidence="1 2" key="1">
    <citation type="submission" date="2017-11" db="EMBL/GenBank/DDBJ databases">
        <title>Draft Genome Sequence of Methylobacter psychrotolerans Sph1T, an Obligate Methanotroph from Low-Temperature Environments.</title>
        <authorList>
            <person name="Oshkin I.Y."/>
            <person name="Miroshnikov K."/>
            <person name="Belova S.E."/>
            <person name="Korzhenkov A."/>
            <person name="Toshchakov S.V."/>
            <person name="Dedysh S.N."/>
        </authorList>
    </citation>
    <scope>NUCLEOTIDE SEQUENCE [LARGE SCALE GENOMIC DNA]</scope>
    <source>
        <strain evidence="1 2">Sph1</strain>
    </source>
</reference>
<dbReference type="EMBL" id="PGFZ01000009">
    <property type="protein sequence ID" value="POZ50733.1"/>
    <property type="molecule type" value="Genomic_DNA"/>
</dbReference>
<gene>
    <name evidence="1" type="ORF">AADEFJLK_03630</name>
</gene>
<proteinExistence type="predicted"/>
<dbReference type="Proteomes" id="UP000237423">
    <property type="component" value="Unassembled WGS sequence"/>
</dbReference>